<dbReference type="AlphaFoldDB" id="A0A7U2EWV8"/>
<name>A0A7U2EWV8_PHANO</name>
<accession>A0A7U2EWV8</accession>
<evidence type="ECO:0000313" key="2">
    <source>
        <dbReference type="Proteomes" id="UP000663193"/>
    </source>
</evidence>
<sequence length="121" mass="13900">PICPSRIMLSLFPFPRMSRQIRLSLIDLAGDSYPLERHFQHASHNFSVWAASARISIISFYYTRTWAEICKFIANIRLRGCVSEAVLKYPFQVCITTRLGWASISASLHFAGNKWLFVLFA</sequence>
<organism evidence="1 2">
    <name type="scientific">Phaeosphaeria nodorum (strain SN15 / ATCC MYA-4574 / FGSC 10173)</name>
    <name type="common">Glume blotch fungus</name>
    <name type="synonym">Parastagonospora nodorum</name>
    <dbReference type="NCBI Taxonomy" id="321614"/>
    <lineage>
        <taxon>Eukaryota</taxon>
        <taxon>Fungi</taxon>
        <taxon>Dikarya</taxon>
        <taxon>Ascomycota</taxon>
        <taxon>Pezizomycotina</taxon>
        <taxon>Dothideomycetes</taxon>
        <taxon>Pleosporomycetidae</taxon>
        <taxon>Pleosporales</taxon>
        <taxon>Pleosporineae</taxon>
        <taxon>Phaeosphaeriaceae</taxon>
        <taxon>Parastagonospora</taxon>
    </lineage>
</organism>
<proteinExistence type="predicted"/>
<gene>
    <name evidence="1" type="ORF">JI435_405820</name>
</gene>
<keyword evidence="2" id="KW-1185">Reference proteome</keyword>
<dbReference type="Proteomes" id="UP000663193">
    <property type="component" value="Chromosome 4"/>
</dbReference>
<reference evidence="2" key="1">
    <citation type="journal article" date="2021" name="BMC Genomics">
        <title>Chromosome-level genome assembly and manually-curated proteome of model necrotroph Parastagonospora nodorum Sn15 reveals a genome-wide trove of candidate effector homologs, and redundancy of virulence-related functions within an accessory chromosome.</title>
        <authorList>
            <person name="Bertazzoni S."/>
            <person name="Jones D.A.B."/>
            <person name="Phan H.T."/>
            <person name="Tan K.-C."/>
            <person name="Hane J.K."/>
        </authorList>
    </citation>
    <scope>NUCLEOTIDE SEQUENCE [LARGE SCALE GENOMIC DNA]</scope>
    <source>
        <strain evidence="2">SN15 / ATCC MYA-4574 / FGSC 10173)</strain>
    </source>
</reference>
<dbReference type="VEuPathDB" id="FungiDB:JI435_405820"/>
<protein>
    <submittedName>
        <fullName evidence="1">Uncharacterized protein</fullName>
    </submittedName>
</protein>
<evidence type="ECO:0000313" key="1">
    <source>
        <dbReference type="EMBL" id="QRC94442.1"/>
    </source>
</evidence>
<dbReference type="EMBL" id="CP069026">
    <property type="protein sequence ID" value="QRC94442.1"/>
    <property type="molecule type" value="Genomic_DNA"/>
</dbReference>
<feature type="non-terminal residue" evidence="1">
    <location>
        <position position="1"/>
    </location>
</feature>